<dbReference type="STRING" id="1314751.GCA_001591425_04694"/>
<dbReference type="EMBL" id="CP018866">
    <property type="protein sequence ID" value="AST93710.1"/>
    <property type="molecule type" value="Genomic_DNA"/>
</dbReference>
<evidence type="ECO:0000313" key="2">
    <source>
        <dbReference type="Proteomes" id="UP000215224"/>
    </source>
</evidence>
<keyword evidence="2" id="KW-1185">Reference proteome</keyword>
<reference evidence="1 2" key="1">
    <citation type="submission" date="2016-12" db="EMBL/GenBank/DDBJ databases">
        <title>The whole genome sequencing and assembly of Bacillus cohnii DSM 6307T strain.</title>
        <authorList>
            <person name="Lee Y.-J."/>
            <person name="Yi H."/>
            <person name="Bahn Y.-S."/>
            <person name="Kim J.F."/>
            <person name="Lee D.-W."/>
        </authorList>
    </citation>
    <scope>NUCLEOTIDE SEQUENCE [LARGE SCALE GENOMIC DNA]</scope>
    <source>
        <strain evidence="1 2">DSM 6307</strain>
    </source>
</reference>
<dbReference type="KEGG" id="bcoh:BC6307_21785"/>
<proteinExistence type="predicted"/>
<accession>A0A223KW89</accession>
<evidence type="ECO:0000313" key="1">
    <source>
        <dbReference type="EMBL" id="AST93710.1"/>
    </source>
</evidence>
<dbReference type="AlphaFoldDB" id="A0A223KW89"/>
<gene>
    <name evidence="1" type="ORF">BC6307_21785</name>
</gene>
<name>A0A223KW89_9BACI</name>
<protein>
    <submittedName>
        <fullName evidence="1">Uncharacterized protein</fullName>
    </submittedName>
</protein>
<organism evidence="1 2">
    <name type="scientific">Sutcliffiella cohnii</name>
    <dbReference type="NCBI Taxonomy" id="33932"/>
    <lineage>
        <taxon>Bacteria</taxon>
        <taxon>Bacillati</taxon>
        <taxon>Bacillota</taxon>
        <taxon>Bacilli</taxon>
        <taxon>Bacillales</taxon>
        <taxon>Bacillaceae</taxon>
        <taxon>Sutcliffiella</taxon>
    </lineage>
</organism>
<dbReference type="Proteomes" id="UP000215224">
    <property type="component" value="Chromosome"/>
</dbReference>
<dbReference type="RefSeq" id="WP_066421207.1">
    <property type="nucleotide sequence ID" value="NZ_CP018866.1"/>
</dbReference>
<sequence>MGVLARNTEGYQLLAIKKIRERDLERYRPLKGAFFVIKQEKKFVLKWDKNRLSWRLLYTSVLPEELTTIQWNENVLIPVQQTAFSNLMMIKTPKGEVRHYPVYTAELANEFVYHDASFILWDGVQDIGYIDSIHHKLLEHYINLSNN</sequence>